<sequence>MEKTHQEIELEPVIKIEEWIFLLLLAMIPIVNLVSFIYYSFSKRVNTNKRNFAKAVLTYLIVLMLLVILTTVLR</sequence>
<gene>
    <name evidence="1" type="ORF">GMA92_00090</name>
</gene>
<reference evidence="1 2" key="1">
    <citation type="journal article" date="2019" name="Nat. Med.">
        <title>A library of human gut bacterial isolates paired with longitudinal multiomics data enables mechanistic microbiome research.</title>
        <authorList>
            <person name="Poyet M."/>
            <person name="Groussin M."/>
            <person name="Gibbons S.M."/>
            <person name="Avila-Pacheco J."/>
            <person name="Jiang X."/>
            <person name="Kearney S.M."/>
            <person name="Perrotta A.R."/>
            <person name="Berdy B."/>
            <person name="Zhao S."/>
            <person name="Lieberman T.D."/>
            <person name="Swanson P.K."/>
            <person name="Smith M."/>
            <person name="Roesemann S."/>
            <person name="Alexander J.E."/>
            <person name="Rich S.A."/>
            <person name="Livny J."/>
            <person name="Vlamakis H."/>
            <person name="Clish C."/>
            <person name="Bullock K."/>
            <person name="Deik A."/>
            <person name="Scott J."/>
            <person name="Pierce K.A."/>
            <person name="Xavier R.J."/>
            <person name="Alm E.J."/>
        </authorList>
    </citation>
    <scope>NUCLEOTIDE SEQUENCE [LARGE SCALE GENOMIC DNA]</scope>
    <source>
        <strain evidence="1 2">BIOML-A198</strain>
    </source>
</reference>
<dbReference type="OrthoDB" id="1655787at2"/>
<proteinExistence type="predicted"/>
<dbReference type="EMBL" id="WMQE01000001">
    <property type="protein sequence ID" value="MTK19836.1"/>
    <property type="molecule type" value="Genomic_DNA"/>
</dbReference>
<dbReference type="AlphaFoldDB" id="A0A173QXS7"/>
<dbReference type="Proteomes" id="UP000487649">
    <property type="component" value="Unassembled WGS sequence"/>
</dbReference>
<evidence type="ECO:0000313" key="2">
    <source>
        <dbReference type="Proteomes" id="UP000487649"/>
    </source>
</evidence>
<organism evidence="1 2">
    <name type="scientific">Turicibacter sanguinis</name>
    <dbReference type="NCBI Taxonomy" id="154288"/>
    <lineage>
        <taxon>Bacteria</taxon>
        <taxon>Bacillati</taxon>
        <taxon>Bacillota</taxon>
        <taxon>Erysipelotrichia</taxon>
        <taxon>Erysipelotrichales</taxon>
        <taxon>Turicibacteraceae</taxon>
        <taxon>Turicibacter</taxon>
    </lineage>
</organism>
<protein>
    <submittedName>
        <fullName evidence="1">Uncharacterized protein</fullName>
    </submittedName>
</protein>
<accession>A0A173QXS7</accession>
<evidence type="ECO:0000313" key="1">
    <source>
        <dbReference type="EMBL" id="MTK19836.1"/>
    </source>
</evidence>
<dbReference type="RefSeq" id="WP_006784526.1">
    <property type="nucleotide sequence ID" value="NZ_CABJBH010000005.1"/>
</dbReference>
<comment type="caution">
    <text evidence="1">The sequence shown here is derived from an EMBL/GenBank/DDBJ whole genome shotgun (WGS) entry which is preliminary data.</text>
</comment>
<name>A0A173QXS7_9FIRM</name>
<dbReference type="GeneID" id="60057243"/>